<name>A0A238KTS8_9RHOB</name>
<dbReference type="Pfam" id="PF00144">
    <property type="entry name" value="Beta-lactamase"/>
    <property type="match status" value="1"/>
</dbReference>
<sequence>MKRWLTLVPLVLLAGVAGVGVSYREPLMRLGATVTLFDEDSIVQNFSHMDRLFESVPIPVHTTAVPLPTGPAMALPGDWQDWLVRRAVTGVIVLKQGAVVHESYRLGTGPEDLRISWSIAKSYLSALVGIVHAQGKIASLDDPVTTYAPRLKGTAYDGATLRNVLQMSTGVVFDEDYLDFWSDINKMGRVLALGGSMDGFAADLTETDTPPGTAWRYVSIDTHVLSMVVRGATGQPLPDLLAEELLDPMGTVGKPYYLTDGYGVAFALGGLNMTLRDYARLGEMFRDGGRIEGRQVVPEAWVIESTTPSARTDPGKLKYGYQWWMPADARAGEFMARGIYGQYVYIDRQSGTVVAVTAADLHFREAGAFDDALQMFRRLAAL</sequence>
<evidence type="ECO:0000259" key="1">
    <source>
        <dbReference type="Pfam" id="PF00144"/>
    </source>
</evidence>
<organism evidence="2 3">
    <name type="scientific">Maliponia aquimaris</name>
    <dbReference type="NCBI Taxonomy" id="1673631"/>
    <lineage>
        <taxon>Bacteria</taxon>
        <taxon>Pseudomonadati</taxon>
        <taxon>Pseudomonadota</taxon>
        <taxon>Alphaproteobacteria</taxon>
        <taxon>Rhodobacterales</taxon>
        <taxon>Paracoccaceae</taxon>
        <taxon>Maliponia</taxon>
    </lineage>
</organism>
<reference evidence="2 3" key="1">
    <citation type="submission" date="2017-05" db="EMBL/GenBank/DDBJ databases">
        <authorList>
            <person name="Song R."/>
            <person name="Chenine A.L."/>
            <person name="Ruprecht R.M."/>
        </authorList>
    </citation>
    <scope>NUCLEOTIDE SEQUENCE [LARGE SCALE GENOMIC DNA]</scope>
    <source>
        <strain evidence="2 3">CECT 8898</strain>
    </source>
</reference>
<evidence type="ECO:0000313" key="3">
    <source>
        <dbReference type="Proteomes" id="UP000207598"/>
    </source>
</evidence>
<proteinExistence type="predicted"/>
<dbReference type="InterPro" id="IPR001466">
    <property type="entry name" value="Beta-lactam-related"/>
</dbReference>
<dbReference type="Proteomes" id="UP000207598">
    <property type="component" value="Unassembled WGS sequence"/>
</dbReference>
<dbReference type="PANTHER" id="PTHR43283:SF14">
    <property type="entry name" value="BLL8153 PROTEIN"/>
    <property type="match status" value="1"/>
</dbReference>
<gene>
    <name evidence="2" type="primary">nylB</name>
    <name evidence="2" type="ORF">MAA8898_03325</name>
</gene>
<dbReference type="EMBL" id="FXYF01000009">
    <property type="protein sequence ID" value="SMX46098.1"/>
    <property type="molecule type" value="Genomic_DNA"/>
</dbReference>
<dbReference type="Gene3D" id="3.40.710.10">
    <property type="entry name" value="DD-peptidase/beta-lactamase superfamily"/>
    <property type="match status" value="1"/>
</dbReference>
<dbReference type="RefSeq" id="WP_094022119.1">
    <property type="nucleotide sequence ID" value="NZ_FXYF01000009.1"/>
</dbReference>
<keyword evidence="3" id="KW-1185">Reference proteome</keyword>
<protein>
    <submittedName>
        <fullName evidence="2">6-aminohexanoate-dimer hydrolase</fullName>
        <ecNumber evidence="2">3.5.1.46</ecNumber>
    </submittedName>
</protein>
<keyword evidence="2" id="KW-0378">Hydrolase</keyword>
<feature type="domain" description="Beta-lactamase-related" evidence="1">
    <location>
        <begin position="91"/>
        <end position="368"/>
    </location>
</feature>
<dbReference type="SUPFAM" id="SSF56601">
    <property type="entry name" value="beta-lactamase/transpeptidase-like"/>
    <property type="match status" value="1"/>
</dbReference>
<dbReference type="AlphaFoldDB" id="A0A238KTS8"/>
<accession>A0A238KTS8</accession>
<dbReference type="GO" id="GO:0019875">
    <property type="term" value="F:6-aminohexanoate-dimer hydrolase activity"/>
    <property type="evidence" value="ECO:0007669"/>
    <property type="project" value="UniProtKB-EC"/>
</dbReference>
<evidence type="ECO:0000313" key="2">
    <source>
        <dbReference type="EMBL" id="SMX46098.1"/>
    </source>
</evidence>
<dbReference type="EC" id="3.5.1.46" evidence="2"/>
<dbReference type="PANTHER" id="PTHR43283">
    <property type="entry name" value="BETA-LACTAMASE-RELATED"/>
    <property type="match status" value="1"/>
</dbReference>
<dbReference type="InterPro" id="IPR050789">
    <property type="entry name" value="Diverse_Enzym_Activities"/>
</dbReference>
<dbReference type="InterPro" id="IPR012338">
    <property type="entry name" value="Beta-lactam/transpept-like"/>
</dbReference>
<dbReference type="OrthoDB" id="9814204at2"/>